<feature type="compositionally biased region" description="Gly residues" evidence="2">
    <location>
        <begin position="307"/>
        <end position="320"/>
    </location>
</feature>
<feature type="compositionally biased region" description="Basic residues" evidence="2">
    <location>
        <begin position="510"/>
        <end position="519"/>
    </location>
</feature>
<evidence type="ECO:0000256" key="1">
    <source>
        <dbReference type="ARBA" id="ARBA00023450"/>
    </source>
</evidence>
<dbReference type="InterPro" id="IPR003870">
    <property type="entry name" value="DUF222"/>
</dbReference>
<dbReference type="Pfam" id="PF01844">
    <property type="entry name" value="HNH"/>
    <property type="match status" value="1"/>
</dbReference>
<reference evidence="4" key="2">
    <citation type="submission" date="2020-09" db="EMBL/GenBank/DDBJ databases">
        <authorList>
            <person name="Sun Q."/>
            <person name="Zhou Y."/>
        </authorList>
    </citation>
    <scope>NUCLEOTIDE SEQUENCE</scope>
    <source>
        <strain evidence="4">CGMCC 4.7299</strain>
    </source>
</reference>
<dbReference type="Proteomes" id="UP000656042">
    <property type="component" value="Unassembled WGS sequence"/>
</dbReference>
<evidence type="ECO:0000313" key="4">
    <source>
        <dbReference type="EMBL" id="GGL07928.1"/>
    </source>
</evidence>
<feature type="domain" description="HNH nuclease" evidence="3">
    <location>
        <begin position="424"/>
        <end position="476"/>
    </location>
</feature>
<comment type="similarity">
    <text evidence="1">Belongs to the Rv1128c/1148c/1588c/1702c/1945/3466 family.</text>
</comment>
<comment type="caution">
    <text evidence="4">The sequence shown here is derived from an EMBL/GenBank/DDBJ whole genome shotgun (WGS) entry which is preliminary data.</text>
</comment>
<feature type="compositionally biased region" description="Gly residues" evidence="2">
    <location>
        <begin position="250"/>
        <end position="280"/>
    </location>
</feature>
<dbReference type="CDD" id="cd00085">
    <property type="entry name" value="HNHc"/>
    <property type="match status" value="1"/>
</dbReference>
<dbReference type="InterPro" id="IPR002711">
    <property type="entry name" value="HNH"/>
</dbReference>
<sequence length="519" mass="53796">MRDEWEQLVAAAAGCAHASVWPLSDGEVVEALQAVQGAAQAVHAALLHLVREVDARNVASAQQASSTVSWLSRRLRVSGGRARRLVEQARTVEARPVLDAALVAGRVGEDQVTVVGSCVHDLVAHADVPATLVDQAERVLVGWAPELDPGQLQRAAGRVLEHVAPEVAERVEREALRRADRRAERDRFLTLSPAGDGRVRLRGVLGVTEAATVSAALEPLCSPRTTRARTRGGGGSPGGGSPGSSSQGGSSPGAGPGGGSQGGECGSRGGGPGGEGGPNGIAGSRGDHGPDVGHGAGGDHGTDVGHETGGGHGTGVGAGSVGEHPADARTPGQRRADALVDVCRLALRAAELPADGGDRPQLAVTVPFDVLAQKLGVGTLDGGERVDGDTVRQLACDARLVPVVLDGDGQVLDVGRARRLATGALRRALVVRDQGCTFPGCDRPPRWCDGHHIVHWADGGSTSLGNLALLCGYHHRLVHREAWQVSLAPDGHPQYRPPPHLGSHPDRQPVRRNHYPLRR</sequence>
<feature type="region of interest" description="Disordered" evidence="2">
    <location>
        <begin position="221"/>
        <end position="333"/>
    </location>
</feature>
<dbReference type="RefSeq" id="WP_229716095.1">
    <property type="nucleotide sequence ID" value="NZ_BMMX01000028.1"/>
</dbReference>
<organism evidence="4 5">
    <name type="scientific">Mangrovihabitans endophyticus</name>
    <dbReference type="NCBI Taxonomy" id="1751298"/>
    <lineage>
        <taxon>Bacteria</taxon>
        <taxon>Bacillati</taxon>
        <taxon>Actinomycetota</taxon>
        <taxon>Actinomycetes</taxon>
        <taxon>Micromonosporales</taxon>
        <taxon>Micromonosporaceae</taxon>
        <taxon>Mangrovihabitans</taxon>
    </lineage>
</organism>
<proteinExistence type="inferred from homology"/>
<keyword evidence="5" id="KW-1185">Reference proteome</keyword>
<evidence type="ECO:0000313" key="5">
    <source>
        <dbReference type="Proteomes" id="UP000656042"/>
    </source>
</evidence>
<dbReference type="InterPro" id="IPR003615">
    <property type="entry name" value="HNH_nuc"/>
</dbReference>
<dbReference type="SMART" id="SM00507">
    <property type="entry name" value="HNHc"/>
    <property type="match status" value="1"/>
</dbReference>
<dbReference type="GO" id="GO:0008270">
    <property type="term" value="F:zinc ion binding"/>
    <property type="evidence" value="ECO:0007669"/>
    <property type="project" value="InterPro"/>
</dbReference>
<gene>
    <name evidence="4" type="ORF">GCM10012284_47970</name>
</gene>
<feature type="region of interest" description="Disordered" evidence="2">
    <location>
        <begin position="489"/>
        <end position="519"/>
    </location>
</feature>
<evidence type="ECO:0000259" key="3">
    <source>
        <dbReference type="SMART" id="SM00507"/>
    </source>
</evidence>
<dbReference type="AlphaFoldDB" id="A0A8J3C316"/>
<name>A0A8J3C316_9ACTN</name>
<dbReference type="GO" id="GO:0004519">
    <property type="term" value="F:endonuclease activity"/>
    <property type="evidence" value="ECO:0007669"/>
    <property type="project" value="InterPro"/>
</dbReference>
<dbReference type="EMBL" id="BMMX01000028">
    <property type="protein sequence ID" value="GGL07928.1"/>
    <property type="molecule type" value="Genomic_DNA"/>
</dbReference>
<protein>
    <recommendedName>
        <fullName evidence="3">HNH nuclease domain-containing protein</fullName>
    </recommendedName>
</protein>
<dbReference type="Pfam" id="PF02720">
    <property type="entry name" value="DUF222"/>
    <property type="match status" value="2"/>
</dbReference>
<dbReference type="GO" id="GO:0003676">
    <property type="term" value="F:nucleic acid binding"/>
    <property type="evidence" value="ECO:0007669"/>
    <property type="project" value="InterPro"/>
</dbReference>
<feature type="compositionally biased region" description="Gly residues" evidence="2">
    <location>
        <begin position="231"/>
        <end position="242"/>
    </location>
</feature>
<accession>A0A8J3C316</accession>
<evidence type="ECO:0000256" key="2">
    <source>
        <dbReference type="SAM" id="MobiDB-lite"/>
    </source>
</evidence>
<reference evidence="4" key="1">
    <citation type="journal article" date="2014" name="Int. J. Syst. Evol. Microbiol.">
        <title>Complete genome sequence of Corynebacterium casei LMG S-19264T (=DSM 44701T), isolated from a smear-ripened cheese.</title>
        <authorList>
            <consortium name="US DOE Joint Genome Institute (JGI-PGF)"/>
            <person name="Walter F."/>
            <person name="Albersmeier A."/>
            <person name="Kalinowski J."/>
            <person name="Ruckert C."/>
        </authorList>
    </citation>
    <scope>NUCLEOTIDE SEQUENCE</scope>
    <source>
        <strain evidence="4">CGMCC 4.7299</strain>
    </source>
</reference>